<dbReference type="InterPro" id="IPR041898">
    <property type="entry name" value="MAGE_WH1"/>
</dbReference>
<feature type="domain" description="MAGE" evidence="2">
    <location>
        <begin position="103"/>
        <end position="301"/>
    </location>
</feature>
<dbReference type="Gene3D" id="1.10.10.1210">
    <property type="entry name" value="MAGE homology domain, winged helix WH2 motif"/>
    <property type="match status" value="1"/>
</dbReference>
<dbReference type="InterPro" id="IPR002190">
    <property type="entry name" value="MHD_dom"/>
</dbReference>
<dbReference type="Pfam" id="PF01454">
    <property type="entry name" value="MAGE"/>
    <property type="match status" value="1"/>
</dbReference>
<sequence length="351" mass="39115">MPGRHKSKKCHQAQIEPQSCGNAQATAAAAKEFPPSFSTQCEGISQGLPVGGSLNISQGPQCSPTTPNSFVAIAGPESDKASSSQGEDEADSFAAPLSVEDDFEKRTEALELFFLSMYEVKKPIQKKDVLRFVGEDYQDRFCEMLKKASDELEIIFALYINEVDSKNNSYALVSKLKLPNNGRVRPGKGFPKTGFLMHILSLIFMNGNCVSEEVIWNDLRGKQVYPGRKHCIIGDPKKLLTDFVKFKYLECHQVPHSDPPRSEFLWGPKAHLETSKMEVLEFFAKVNGTHVRAYPWHYEDALRDKLERARAREAARAATTAQIRASLRAMASTTFPPIEKSKACCPSHQNV</sequence>
<organism evidence="3 4">
    <name type="scientific">Pipistrellus nathusii</name>
    <name type="common">Nathusius' pipistrelle</name>
    <dbReference type="NCBI Taxonomy" id="59473"/>
    <lineage>
        <taxon>Eukaryota</taxon>
        <taxon>Metazoa</taxon>
        <taxon>Chordata</taxon>
        <taxon>Craniata</taxon>
        <taxon>Vertebrata</taxon>
        <taxon>Euteleostomi</taxon>
        <taxon>Mammalia</taxon>
        <taxon>Eutheria</taxon>
        <taxon>Laurasiatheria</taxon>
        <taxon>Chiroptera</taxon>
        <taxon>Yangochiroptera</taxon>
        <taxon>Vespertilionidae</taxon>
        <taxon>Pipistrellus</taxon>
    </lineage>
</organism>
<reference evidence="3" key="1">
    <citation type="submission" date="2023-12" db="EMBL/GenBank/DDBJ databases">
        <authorList>
            <person name="Brown T."/>
        </authorList>
    </citation>
    <scope>NUCLEOTIDE SEQUENCE</scope>
</reference>
<name>A0ABP0ALB0_PIPNA</name>
<evidence type="ECO:0000259" key="2">
    <source>
        <dbReference type="PROSITE" id="PS50838"/>
    </source>
</evidence>
<dbReference type="SMART" id="SM01392">
    <property type="entry name" value="MAGE_N"/>
    <property type="match status" value="1"/>
</dbReference>
<feature type="region of interest" description="Disordered" evidence="1">
    <location>
        <begin position="52"/>
        <end position="93"/>
    </location>
</feature>
<dbReference type="InterPro" id="IPR021072">
    <property type="entry name" value="MAGE_N"/>
</dbReference>
<dbReference type="Pfam" id="PF12440">
    <property type="entry name" value="MAGE_N"/>
    <property type="match status" value="1"/>
</dbReference>
<protein>
    <recommendedName>
        <fullName evidence="2">MAGE domain-containing protein</fullName>
    </recommendedName>
</protein>
<dbReference type="EMBL" id="OY882879">
    <property type="protein sequence ID" value="CAK6450579.1"/>
    <property type="molecule type" value="Genomic_DNA"/>
</dbReference>
<dbReference type="PANTHER" id="PTHR11736">
    <property type="entry name" value="MELANOMA-ASSOCIATED ANTIGEN MAGE ANTIGEN"/>
    <property type="match status" value="1"/>
</dbReference>
<dbReference type="Proteomes" id="UP001314169">
    <property type="component" value="Chromosome X"/>
</dbReference>
<dbReference type="InterPro" id="IPR041899">
    <property type="entry name" value="MAGE_WH2"/>
</dbReference>
<feature type="compositionally biased region" description="Polar residues" evidence="1">
    <location>
        <begin position="54"/>
        <end position="69"/>
    </location>
</feature>
<dbReference type="PROSITE" id="PS50838">
    <property type="entry name" value="MAGE"/>
    <property type="match status" value="1"/>
</dbReference>
<gene>
    <name evidence="3" type="ORF">MPIPNATIZW_LOCUS18885</name>
</gene>
<dbReference type="SMART" id="SM01373">
    <property type="entry name" value="MAGE"/>
    <property type="match status" value="1"/>
</dbReference>
<keyword evidence="4" id="KW-1185">Reference proteome</keyword>
<dbReference type="PANTHER" id="PTHR11736:SF35">
    <property type="entry name" value="MELANOMA-ASSOCIATED ANTIGEN B5"/>
    <property type="match status" value="1"/>
</dbReference>
<evidence type="ECO:0000313" key="4">
    <source>
        <dbReference type="Proteomes" id="UP001314169"/>
    </source>
</evidence>
<accession>A0ABP0ALB0</accession>
<dbReference type="InterPro" id="IPR037445">
    <property type="entry name" value="MAGE"/>
</dbReference>
<proteinExistence type="predicted"/>
<evidence type="ECO:0000256" key="1">
    <source>
        <dbReference type="SAM" id="MobiDB-lite"/>
    </source>
</evidence>
<dbReference type="Gene3D" id="1.10.10.1200">
    <property type="entry name" value="MAGE homology domain, winged helix WH1 motif"/>
    <property type="match status" value="1"/>
</dbReference>
<evidence type="ECO:0000313" key="3">
    <source>
        <dbReference type="EMBL" id="CAK6450579.1"/>
    </source>
</evidence>